<dbReference type="InterPro" id="IPR011990">
    <property type="entry name" value="TPR-like_helical_dom_sf"/>
</dbReference>
<evidence type="ECO:0000256" key="4">
    <source>
        <dbReference type="SAM" id="SignalP"/>
    </source>
</evidence>
<proteinExistence type="predicted"/>
<dbReference type="RefSeq" id="WP_090252338.1">
    <property type="nucleotide sequence ID" value="NZ_FOAA01000005.1"/>
</dbReference>
<dbReference type="OrthoDB" id="5794262at2"/>
<dbReference type="NCBIfam" id="TIGR03302">
    <property type="entry name" value="OM_YfiO"/>
    <property type="match status" value="1"/>
</dbReference>
<keyword evidence="2" id="KW-0472">Membrane</keyword>
<feature type="domain" description="Outer membrane lipoprotein BamD-like" evidence="5">
    <location>
        <begin position="43"/>
        <end position="233"/>
    </location>
</feature>
<dbReference type="AlphaFoldDB" id="A0A1H7K3I0"/>
<gene>
    <name evidence="6" type="ORF">SAMN05444515_105114</name>
</gene>
<dbReference type="Proteomes" id="UP000199256">
    <property type="component" value="Unassembled WGS sequence"/>
</dbReference>
<evidence type="ECO:0000256" key="1">
    <source>
        <dbReference type="ARBA" id="ARBA00022729"/>
    </source>
</evidence>
<dbReference type="Pfam" id="PF13525">
    <property type="entry name" value="YfiO"/>
    <property type="match status" value="1"/>
</dbReference>
<reference evidence="7" key="1">
    <citation type="submission" date="2016-10" db="EMBL/GenBank/DDBJ databases">
        <authorList>
            <person name="Varghese N."/>
            <person name="Submissions S."/>
        </authorList>
    </citation>
    <scope>NUCLEOTIDE SEQUENCE [LARGE SCALE GENOMIC DNA]</scope>
    <source>
        <strain evidence="7">DSM 241</strain>
    </source>
</reference>
<dbReference type="SUPFAM" id="SSF48452">
    <property type="entry name" value="TPR-like"/>
    <property type="match status" value="1"/>
</dbReference>
<evidence type="ECO:0000313" key="6">
    <source>
        <dbReference type="EMBL" id="SEK81066.1"/>
    </source>
</evidence>
<dbReference type="InterPro" id="IPR039565">
    <property type="entry name" value="BamD-like"/>
</dbReference>
<dbReference type="Gene3D" id="1.25.40.10">
    <property type="entry name" value="Tetratricopeptide repeat domain"/>
    <property type="match status" value="1"/>
</dbReference>
<name>A0A1H7K3I0_9GAMM</name>
<evidence type="ECO:0000256" key="2">
    <source>
        <dbReference type="ARBA" id="ARBA00023136"/>
    </source>
</evidence>
<feature type="chain" id="PRO_5011530968" evidence="4">
    <location>
        <begin position="24"/>
        <end position="248"/>
    </location>
</feature>
<sequence length="248" mass="27253">MKSSLPNLSLPLIALLMMSLVLAGCASVPGDEPGEVDDSPLKRALNEQDCEAATQAMDRLAPQQGAQAAVMADARLEVAYLCLSDGALDAAWEQSVAFLREFAGHPHADYGYYLAGLSRFAAWQALHEGEQVPDPDQDSAAAREAFALFRDLVRQFPDSAYRDEVIPHLVALREGLAHAELRMAQARFEQGDHRQALARAEYVNEHFPNTQAQGRALLLMAQVRETLGDEDEAVRIRRRAPAIPDLDH</sequence>
<keyword evidence="3" id="KW-0998">Cell outer membrane</keyword>
<organism evidence="6 7">
    <name type="scientific">Ectothiorhodospira marina</name>
    <dbReference type="NCBI Taxonomy" id="1396821"/>
    <lineage>
        <taxon>Bacteria</taxon>
        <taxon>Pseudomonadati</taxon>
        <taxon>Pseudomonadota</taxon>
        <taxon>Gammaproteobacteria</taxon>
        <taxon>Chromatiales</taxon>
        <taxon>Ectothiorhodospiraceae</taxon>
        <taxon>Ectothiorhodospira</taxon>
    </lineage>
</organism>
<dbReference type="EMBL" id="FOAA01000005">
    <property type="protein sequence ID" value="SEK81066.1"/>
    <property type="molecule type" value="Genomic_DNA"/>
</dbReference>
<evidence type="ECO:0000259" key="5">
    <source>
        <dbReference type="Pfam" id="PF13525"/>
    </source>
</evidence>
<feature type="signal peptide" evidence="4">
    <location>
        <begin position="1"/>
        <end position="23"/>
    </location>
</feature>
<dbReference type="STRING" id="1396821.SAMN05444515_105114"/>
<protein>
    <submittedName>
        <fullName evidence="6">Outer membrane protein assembly factor BamD</fullName>
    </submittedName>
</protein>
<accession>A0A1H7K3I0</accession>
<evidence type="ECO:0000313" key="7">
    <source>
        <dbReference type="Proteomes" id="UP000199256"/>
    </source>
</evidence>
<keyword evidence="7" id="KW-1185">Reference proteome</keyword>
<dbReference type="InterPro" id="IPR017689">
    <property type="entry name" value="BamD"/>
</dbReference>
<dbReference type="PROSITE" id="PS51257">
    <property type="entry name" value="PROKAR_LIPOPROTEIN"/>
    <property type="match status" value="1"/>
</dbReference>
<evidence type="ECO:0000256" key="3">
    <source>
        <dbReference type="ARBA" id="ARBA00023237"/>
    </source>
</evidence>
<keyword evidence="1 4" id="KW-0732">Signal</keyword>